<dbReference type="EMBL" id="LC066374">
    <property type="protein sequence ID" value="BAT27141.1"/>
    <property type="molecule type" value="Genomic_DNA"/>
</dbReference>
<dbReference type="Gene3D" id="1.10.30.50">
    <property type="match status" value="1"/>
</dbReference>
<dbReference type="SMART" id="SM00507">
    <property type="entry name" value="HNHc"/>
    <property type="match status" value="1"/>
</dbReference>
<feature type="domain" description="HNH nuclease" evidence="1">
    <location>
        <begin position="99"/>
        <end position="154"/>
    </location>
</feature>
<organism evidence="2">
    <name type="scientific">Aurantimonas coralicida</name>
    <dbReference type="NCBI Taxonomy" id="182270"/>
    <lineage>
        <taxon>Bacteria</taxon>
        <taxon>Pseudomonadati</taxon>
        <taxon>Pseudomonadota</taxon>
        <taxon>Alphaproteobacteria</taxon>
        <taxon>Hyphomicrobiales</taxon>
        <taxon>Aurantimonadaceae</taxon>
        <taxon>Aurantimonas</taxon>
    </lineage>
</organism>
<protein>
    <recommendedName>
        <fullName evidence="1">HNH nuclease domain-containing protein</fullName>
    </recommendedName>
</protein>
<sequence>MAYVLGPIQDYCQSEGYPRLTALVHNKASGVQGGGYLGVPGDQTDLEEIYQFDWDNLENPFSIRKQEDLNKIASELLQEPNTAPDKWVATLSRGDVQRVFRSAILEAYGYRCAVCSIGFTEILEAAHIVPWASGQRKLRADPRNGICLCANHHRLFDAGWLQIGPDRIVRFSDPDMECGGYEPIDEAAVMSLHGSRLKLPENEDLWPDAELLRGRQA</sequence>
<accession>A0A0P0YZQ5</accession>
<evidence type="ECO:0000259" key="1">
    <source>
        <dbReference type="SMART" id="SM00507"/>
    </source>
</evidence>
<evidence type="ECO:0000313" key="2">
    <source>
        <dbReference type="EMBL" id="BAT27141.1"/>
    </source>
</evidence>
<reference evidence="2" key="1">
    <citation type="journal article" date="2015" name="Proc. Natl. Acad. Sci. U.S.A.">
        <title>Bacterial clade with the ribosomal RNA operon on a small plasmid rather than the chromosome.</title>
        <authorList>
            <person name="Anda M."/>
            <person name="Ohtsubo Y."/>
            <person name="Okubo T."/>
            <person name="Sugawara M."/>
            <person name="Nagata Y."/>
            <person name="Tsuda M."/>
            <person name="Minamisawa K."/>
            <person name="Mitsui H."/>
        </authorList>
    </citation>
    <scope>NUCLEOTIDE SEQUENCE</scope>
    <source>
        <strain evidence="2">DSM 14790</strain>
    </source>
</reference>
<dbReference type="InterPro" id="IPR003615">
    <property type="entry name" value="HNH_nuc"/>
</dbReference>
<dbReference type="CDD" id="cd00085">
    <property type="entry name" value="HNHc"/>
    <property type="match status" value="1"/>
</dbReference>
<name>A0A0P0YZQ5_9HYPH</name>
<dbReference type="AlphaFoldDB" id="A0A0P0YZQ5"/>
<proteinExistence type="predicted"/>
<dbReference type="Pfam" id="PF13391">
    <property type="entry name" value="HNH_2"/>
    <property type="match status" value="1"/>
</dbReference>